<protein>
    <recommendedName>
        <fullName evidence="4">Transposase</fullName>
    </recommendedName>
</protein>
<gene>
    <name evidence="2" type="ORF">PZA18_23945</name>
</gene>
<proteinExistence type="predicted"/>
<evidence type="ECO:0000313" key="2">
    <source>
        <dbReference type="EMBL" id="MDK2127093.1"/>
    </source>
</evidence>
<keyword evidence="3" id="KW-1185">Reference proteome</keyword>
<reference evidence="2" key="1">
    <citation type="submission" date="2023-03" db="EMBL/GenBank/DDBJ databases">
        <title>Chitinimonas shenzhenensis gen. nov., sp. nov., a novel member of family Burkholderiaceae isolated from activated sludge collected in Shen Zhen, China.</title>
        <authorList>
            <person name="Wang X."/>
        </authorList>
    </citation>
    <scope>NUCLEOTIDE SEQUENCE</scope>
    <source>
        <strain evidence="2">DQS-5</strain>
    </source>
</reference>
<sequence length="70" mass="8236">MPRPRHRSQTARHFVKEQSFIAGVIQVYLLNRHSLLLSEQHHSNHPHQNLNGWTPKQVLENENPFTHAPK</sequence>
<dbReference type="RefSeq" id="WP_284103406.1">
    <property type="nucleotide sequence ID" value="NZ_JARRAF010000131.1"/>
</dbReference>
<comment type="caution">
    <text evidence="2">The sequence shown here is derived from an EMBL/GenBank/DDBJ whole genome shotgun (WGS) entry which is preliminary data.</text>
</comment>
<dbReference type="EMBL" id="JARRAF010000131">
    <property type="protein sequence ID" value="MDK2127093.1"/>
    <property type="molecule type" value="Genomic_DNA"/>
</dbReference>
<organism evidence="2 3">
    <name type="scientific">Parachitinimonas caeni</name>
    <dbReference type="NCBI Taxonomy" id="3031301"/>
    <lineage>
        <taxon>Bacteria</taxon>
        <taxon>Pseudomonadati</taxon>
        <taxon>Pseudomonadota</taxon>
        <taxon>Betaproteobacteria</taxon>
        <taxon>Neisseriales</taxon>
        <taxon>Chitinibacteraceae</taxon>
        <taxon>Parachitinimonas</taxon>
    </lineage>
</organism>
<evidence type="ECO:0000313" key="3">
    <source>
        <dbReference type="Proteomes" id="UP001172778"/>
    </source>
</evidence>
<name>A0ABT7E465_9NEIS</name>
<accession>A0ABT7E465</accession>
<dbReference type="Proteomes" id="UP001172778">
    <property type="component" value="Unassembled WGS sequence"/>
</dbReference>
<feature type="region of interest" description="Disordered" evidence="1">
    <location>
        <begin position="41"/>
        <end position="70"/>
    </location>
</feature>
<evidence type="ECO:0000256" key="1">
    <source>
        <dbReference type="SAM" id="MobiDB-lite"/>
    </source>
</evidence>
<evidence type="ECO:0008006" key="4">
    <source>
        <dbReference type="Google" id="ProtNLM"/>
    </source>
</evidence>